<dbReference type="Proteomes" id="UP001055072">
    <property type="component" value="Unassembled WGS sequence"/>
</dbReference>
<proteinExistence type="predicted"/>
<evidence type="ECO:0000313" key="2">
    <source>
        <dbReference type="Proteomes" id="UP001055072"/>
    </source>
</evidence>
<sequence length="412" mass="45522">MSTTINVSVTSPADWKYISEGGSSIVFSYAGPASPYFTGTALRLRKTSTASGQVDLPVLHDTPDEEEPDDPTIVFQRRVTQRLVPEEYLPRLVSANVTEPWLSELHEIHNEHRPQARRGKDGIAVKKAKAVLADDLVGGEGFVVEIKPKWGFLPSSVHLSPRSKLTKTTTCRFCMHAHLKSTDGKDVSLGYCPLDLFSGDKVRVMKAMHNLWDAWIGSSGQVNNLRVFVGGTMLKPTSLVRPQHFGDPTLSDLRDAFTAALLPALLQTPILQKLSNLQQTLDPLDIEGLTALWSEASETAIPPLGQGLAEPTLSDWDAFLDVYHTKHSTMDHDHPDVANLRYYCLAYLLSASFKDCSIMIRVKPGGETSVAVIDLDVKPIDRLHKWALLDAEIVQAYEGIAEPTKCVDRWAM</sequence>
<comment type="caution">
    <text evidence="1">The sequence shown here is derived from an EMBL/GenBank/DDBJ whole genome shotgun (WGS) entry which is preliminary data.</text>
</comment>
<keyword evidence="2" id="KW-1185">Reference proteome</keyword>
<gene>
    <name evidence="1" type="ORF">BDY19DRAFT_881091</name>
</gene>
<evidence type="ECO:0000313" key="1">
    <source>
        <dbReference type="EMBL" id="KAI0094412.1"/>
    </source>
</evidence>
<reference evidence="1" key="1">
    <citation type="journal article" date="2021" name="Environ. Microbiol.">
        <title>Gene family expansions and transcriptome signatures uncover fungal adaptations to wood decay.</title>
        <authorList>
            <person name="Hage H."/>
            <person name="Miyauchi S."/>
            <person name="Viragh M."/>
            <person name="Drula E."/>
            <person name="Min B."/>
            <person name="Chaduli D."/>
            <person name="Navarro D."/>
            <person name="Favel A."/>
            <person name="Norest M."/>
            <person name="Lesage-Meessen L."/>
            <person name="Balint B."/>
            <person name="Merenyi Z."/>
            <person name="de Eugenio L."/>
            <person name="Morin E."/>
            <person name="Martinez A.T."/>
            <person name="Baldrian P."/>
            <person name="Stursova M."/>
            <person name="Martinez M.J."/>
            <person name="Novotny C."/>
            <person name="Magnuson J.K."/>
            <person name="Spatafora J.W."/>
            <person name="Maurice S."/>
            <person name="Pangilinan J."/>
            <person name="Andreopoulos W."/>
            <person name="LaButti K."/>
            <person name="Hundley H."/>
            <person name="Na H."/>
            <person name="Kuo A."/>
            <person name="Barry K."/>
            <person name="Lipzen A."/>
            <person name="Henrissat B."/>
            <person name="Riley R."/>
            <person name="Ahrendt S."/>
            <person name="Nagy L.G."/>
            <person name="Grigoriev I.V."/>
            <person name="Martin F."/>
            <person name="Rosso M.N."/>
        </authorList>
    </citation>
    <scope>NUCLEOTIDE SEQUENCE</scope>
    <source>
        <strain evidence="1">CBS 384.51</strain>
    </source>
</reference>
<name>A0ACB8UJW7_9APHY</name>
<protein>
    <submittedName>
        <fullName evidence="1">Inositol-pentakisphosphate 2-kinase</fullName>
    </submittedName>
</protein>
<organism evidence="1 2">
    <name type="scientific">Irpex rosettiformis</name>
    <dbReference type="NCBI Taxonomy" id="378272"/>
    <lineage>
        <taxon>Eukaryota</taxon>
        <taxon>Fungi</taxon>
        <taxon>Dikarya</taxon>
        <taxon>Basidiomycota</taxon>
        <taxon>Agaricomycotina</taxon>
        <taxon>Agaricomycetes</taxon>
        <taxon>Polyporales</taxon>
        <taxon>Irpicaceae</taxon>
        <taxon>Irpex</taxon>
    </lineage>
</organism>
<accession>A0ACB8UJW7</accession>
<dbReference type="EMBL" id="MU274900">
    <property type="protein sequence ID" value="KAI0094412.1"/>
    <property type="molecule type" value="Genomic_DNA"/>
</dbReference>